<organism evidence="2 3">
    <name type="scientific">Cochliobolus heterostrophus (strain C5 / ATCC 48332 / race O)</name>
    <name type="common">Southern corn leaf blight fungus</name>
    <name type="synonym">Bipolaris maydis</name>
    <dbReference type="NCBI Taxonomy" id="701091"/>
    <lineage>
        <taxon>Eukaryota</taxon>
        <taxon>Fungi</taxon>
        <taxon>Dikarya</taxon>
        <taxon>Ascomycota</taxon>
        <taxon>Pezizomycotina</taxon>
        <taxon>Dothideomycetes</taxon>
        <taxon>Pleosporomycetidae</taxon>
        <taxon>Pleosporales</taxon>
        <taxon>Pleosporineae</taxon>
        <taxon>Pleosporaceae</taxon>
        <taxon>Bipolaris</taxon>
    </lineage>
</organism>
<feature type="compositionally biased region" description="Low complexity" evidence="1">
    <location>
        <begin position="87"/>
        <end position="108"/>
    </location>
</feature>
<proteinExistence type="predicted"/>
<accession>M2UBF3</accession>
<evidence type="ECO:0000313" key="2">
    <source>
        <dbReference type="EMBL" id="EMD85272.1"/>
    </source>
</evidence>
<dbReference type="HOGENOM" id="CLU_2196480_0_0_1"/>
<gene>
    <name evidence="2" type="ORF">COCHEDRAFT_1161556</name>
</gene>
<keyword evidence="3" id="KW-1185">Reference proteome</keyword>
<name>M2UBF3_COCH5</name>
<dbReference type="EMBL" id="KB445591">
    <property type="protein sequence ID" value="EMD85272.1"/>
    <property type="molecule type" value="Genomic_DNA"/>
</dbReference>
<feature type="region of interest" description="Disordered" evidence="1">
    <location>
        <begin position="25"/>
        <end position="50"/>
    </location>
</feature>
<dbReference type="Proteomes" id="UP000016936">
    <property type="component" value="Unassembled WGS sequence"/>
</dbReference>
<reference evidence="2 3" key="1">
    <citation type="journal article" date="2012" name="PLoS Pathog.">
        <title>Diverse lifestyles and strategies of plant pathogenesis encoded in the genomes of eighteen Dothideomycetes fungi.</title>
        <authorList>
            <person name="Ohm R.A."/>
            <person name="Feau N."/>
            <person name="Henrissat B."/>
            <person name="Schoch C.L."/>
            <person name="Horwitz B.A."/>
            <person name="Barry K.W."/>
            <person name="Condon B.J."/>
            <person name="Copeland A.C."/>
            <person name="Dhillon B."/>
            <person name="Glaser F."/>
            <person name="Hesse C.N."/>
            <person name="Kosti I."/>
            <person name="LaButti K."/>
            <person name="Lindquist E.A."/>
            <person name="Lucas S."/>
            <person name="Salamov A.A."/>
            <person name="Bradshaw R.E."/>
            <person name="Ciuffetti L."/>
            <person name="Hamelin R.C."/>
            <person name="Kema G.H.J."/>
            <person name="Lawrence C."/>
            <person name="Scott J.A."/>
            <person name="Spatafora J.W."/>
            <person name="Turgeon B.G."/>
            <person name="de Wit P.J.G.M."/>
            <person name="Zhong S."/>
            <person name="Goodwin S.B."/>
            <person name="Grigoriev I.V."/>
        </authorList>
    </citation>
    <scope>NUCLEOTIDE SEQUENCE [LARGE SCALE GENOMIC DNA]</scope>
    <source>
        <strain evidence="3">C5 / ATCC 48332 / race O</strain>
    </source>
</reference>
<reference evidence="3" key="2">
    <citation type="journal article" date="2013" name="PLoS Genet.">
        <title>Comparative genome structure, secondary metabolite, and effector coding capacity across Cochliobolus pathogens.</title>
        <authorList>
            <person name="Condon B.J."/>
            <person name="Leng Y."/>
            <person name="Wu D."/>
            <person name="Bushley K.E."/>
            <person name="Ohm R.A."/>
            <person name="Otillar R."/>
            <person name="Martin J."/>
            <person name="Schackwitz W."/>
            <person name="Grimwood J."/>
            <person name="MohdZainudin N."/>
            <person name="Xue C."/>
            <person name="Wang R."/>
            <person name="Manning V.A."/>
            <person name="Dhillon B."/>
            <person name="Tu Z.J."/>
            <person name="Steffenson B.J."/>
            <person name="Salamov A."/>
            <person name="Sun H."/>
            <person name="Lowry S."/>
            <person name="LaButti K."/>
            <person name="Han J."/>
            <person name="Copeland A."/>
            <person name="Lindquist E."/>
            <person name="Barry K."/>
            <person name="Schmutz J."/>
            <person name="Baker S.E."/>
            <person name="Ciuffetti L.M."/>
            <person name="Grigoriev I.V."/>
            <person name="Zhong S."/>
            <person name="Turgeon B.G."/>
        </authorList>
    </citation>
    <scope>NUCLEOTIDE SEQUENCE [LARGE SCALE GENOMIC DNA]</scope>
    <source>
        <strain evidence="3">C5 / ATCC 48332 / race O</strain>
    </source>
</reference>
<sequence>MRKELRQVILDAKALLEASGGCGSTGATGAVKVNRPAKGADPVDATGSRQGGGVLRVAMFTGSPSSASSYASAGSTASVGLFTPTDSLESMSSPLSAESPASLEKNTL</sequence>
<feature type="region of interest" description="Disordered" evidence="1">
    <location>
        <begin position="81"/>
        <end position="108"/>
    </location>
</feature>
<dbReference type="AlphaFoldDB" id="M2UBF3"/>
<evidence type="ECO:0000256" key="1">
    <source>
        <dbReference type="SAM" id="MobiDB-lite"/>
    </source>
</evidence>
<protein>
    <submittedName>
        <fullName evidence="2">Uncharacterized protein</fullName>
    </submittedName>
</protein>
<evidence type="ECO:0000313" key="3">
    <source>
        <dbReference type="Proteomes" id="UP000016936"/>
    </source>
</evidence>
<dbReference type="OrthoDB" id="3694169at2759"/>